<sequence>MCEANVYLLEDDGVKTLLLESVDRIIPQGENLYLENIFGERKTIKAQIAEMALVDHKIILKP</sequence>
<gene>
    <name evidence="1" type="ORF">DES36_10612</name>
</gene>
<protein>
    <submittedName>
        <fullName evidence="1">Putative RNA-binding protein</fullName>
    </submittedName>
</protein>
<dbReference type="InterPro" id="IPR019300">
    <property type="entry name" value="CooT"/>
</dbReference>
<reference evidence="1 2" key="1">
    <citation type="submission" date="2018-06" db="EMBL/GenBank/DDBJ databases">
        <title>Genomic Encyclopedia of Type Strains, Phase IV (KMG-IV): sequencing the most valuable type-strain genomes for metagenomic binning, comparative biology and taxonomic classification.</title>
        <authorList>
            <person name="Goeker M."/>
        </authorList>
    </citation>
    <scope>NUCLEOTIDE SEQUENCE [LARGE SCALE GENOMIC DNA]</scope>
    <source>
        <strain evidence="1 2">DSM 22112</strain>
    </source>
</reference>
<evidence type="ECO:0000313" key="1">
    <source>
        <dbReference type="EMBL" id="RBP65903.1"/>
    </source>
</evidence>
<comment type="caution">
    <text evidence="1">The sequence shown here is derived from an EMBL/GenBank/DDBJ whole genome shotgun (WGS) entry which is preliminary data.</text>
</comment>
<organism evidence="1 2">
    <name type="scientific">Alkalibaculum bacchi</name>
    <dbReference type="NCBI Taxonomy" id="645887"/>
    <lineage>
        <taxon>Bacteria</taxon>
        <taxon>Bacillati</taxon>
        <taxon>Bacillota</taxon>
        <taxon>Clostridia</taxon>
        <taxon>Eubacteriales</taxon>
        <taxon>Eubacteriaceae</taxon>
        <taxon>Alkalibaculum</taxon>
    </lineage>
</organism>
<accession>A0A366IAL1</accession>
<dbReference type="RefSeq" id="WP_113920241.1">
    <property type="nucleotide sequence ID" value="NZ_CALNCS010000005.1"/>
</dbReference>
<name>A0A366IAL1_9FIRM</name>
<dbReference type="Proteomes" id="UP000253490">
    <property type="component" value="Unassembled WGS sequence"/>
</dbReference>
<proteinExistence type="predicted"/>
<dbReference type="AlphaFoldDB" id="A0A366IAL1"/>
<dbReference type="Pfam" id="PF10133">
    <property type="entry name" value="CooT"/>
    <property type="match status" value="1"/>
</dbReference>
<evidence type="ECO:0000313" key="2">
    <source>
        <dbReference type="Proteomes" id="UP000253490"/>
    </source>
</evidence>
<dbReference type="OrthoDB" id="5422162at2"/>
<dbReference type="EMBL" id="QNRX01000006">
    <property type="protein sequence ID" value="RBP65903.1"/>
    <property type="molecule type" value="Genomic_DNA"/>
</dbReference>
<keyword evidence="2" id="KW-1185">Reference proteome</keyword>